<sequence>MGLLYLKNEEKQLYSAYGLTVYGRQDRYEWTIFDDKPDENAYTSLRIERNREEIYNRNLGNRCIFEENFNRTIDNFLWWIDKDSPDEYDIDNAVIKSLCETNSLFNYMIANRKRKEQAEYNEKARVEAIRKEEQRQIDLIKQYCEKKNLLFKQYYEEVYLIKLRNKNVRQMIEDADNDLFERLRDFMNEHPDNKDAVIVMNGNIEDMVRQIA</sequence>
<proteinExistence type="predicted"/>
<name>A0A8S5PKA7_9CAUD</name>
<reference evidence="1" key="1">
    <citation type="journal article" date="2021" name="Proc. Natl. Acad. Sci. U.S.A.">
        <title>A Catalog of Tens of Thousands of Viruses from Human Metagenomes Reveals Hidden Associations with Chronic Diseases.</title>
        <authorList>
            <person name="Tisza M.J."/>
            <person name="Buck C.B."/>
        </authorList>
    </citation>
    <scope>NUCLEOTIDE SEQUENCE</scope>
    <source>
        <strain evidence="1">CtL0q1</strain>
    </source>
</reference>
<evidence type="ECO:0000313" key="1">
    <source>
        <dbReference type="EMBL" id="DAE06907.1"/>
    </source>
</evidence>
<accession>A0A8S5PKA7</accession>
<protein>
    <submittedName>
        <fullName evidence="1">Uncharacterized protein</fullName>
    </submittedName>
</protein>
<organism evidence="1">
    <name type="scientific">Siphoviridae sp. ctL0q1</name>
    <dbReference type="NCBI Taxonomy" id="2825449"/>
    <lineage>
        <taxon>Viruses</taxon>
        <taxon>Duplodnaviria</taxon>
        <taxon>Heunggongvirae</taxon>
        <taxon>Uroviricota</taxon>
        <taxon>Caudoviricetes</taxon>
    </lineage>
</organism>
<dbReference type="EMBL" id="BK015443">
    <property type="protein sequence ID" value="DAE06907.1"/>
    <property type="molecule type" value="Genomic_DNA"/>
</dbReference>